<dbReference type="RefSeq" id="WP_061939060.1">
    <property type="nucleotide sequence ID" value="NZ_CP013234.1"/>
</dbReference>
<sequence length="169" mass="17930">MSIALSTVVKPSRLLLALVAMQCTLAGLVGALVAGGVVGTLLLPARVVLATLCLAAAIYGMLRYYRERSTIQVEIGADGQIRLADIAAQNGKQILRPMLAPAQLLESTTIWSNLLLLRLRLASGSVRTIAILPDCVSKDTFRVLSVACRWIAAHRSSTHKTGIAGLANE</sequence>
<dbReference type="Pfam" id="PF07254">
    <property type="entry name" value="Cpta_toxin"/>
    <property type="match status" value="1"/>
</dbReference>
<evidence type="ECO:0000313" key="2">
    <source>
        <dbReference type="EMBL" id="AMP04046.1"/>
    </source>
</evidence>
<evidence type="ECO:0000313" key="5">
    <source>
        <dbReference type="Proteomes" id="UP000074914"/>
    </source>
</evidence>
<dbReference type="KEGG" id="cpra:CPter91_1670"/>
<organism evidence="2 4">
    <name type="scientific">Collimonas pratensis</name>
    <dbReference type="NCBI Taxonomy" id="279113"/>
    <lineage>
        <taxon>Bacteria</taxon>
        <taxon>Pseudomonadati</taxon>
        <taxon>Pseudomonadota</taxon>
        <taxon>Betaproteobacteria</taxon>
        <taxon>Burkholderiales</taxon>
        <taxon>Oxalobacteraceae</taxon>
        <taxon>Collimonas</taxon>
    </lineage>
</organism>
<reference evidence="4 5" key="1">
    <citation type="submission" date="2015-11" db="EMBL/GenBank/DDBJ databases">
        <title>Exploring the genomic traits of fungus-feeding bacterial genus Collimonas.</title>
        <authorList>
            <person name="Song C."/>
            <person name="Schmidt R."/>
            <person name="de Jager V."/>
            <person name="Krzyzanowska D."/>
            <person name="Jongedijk E."/>
            <person name="Cankar K."/>
            <person name="Beekwilder J."/>
            <person name="van Veen A."/>
            <person name="de Boer W."/>
            <person name="van Veen J.A."/>
            <person name="Garbeva P."/>
        </authorList>
    </citation>
    <scope>NUCLEOTIDE SEQUENCE [LARGE SCALE GENOMIC DNA]</scope>
    <source>
        <strain evidence="3 5">Ter291</strain>
        <strain evidence="2 4">Ter91</strain>
    </source>
</reference>
<dbReference type="Proteomes" id="UP000074914">
    <property type="component" value="Chromosome"/>
</dbReference>
<evidence type="ECO:0000313" key="3">
    <source>
        <dbReference type="EMBL" id="AMP13986.1"/>
    </source>
</evidence>
<protein>
    <submittedName>
        <fullName evidence="2 3">Flagellar hook-length control protein</fullName>
    </submittedName>
</protein>
<dbReference type="Proteomes" id="UP000074561">
    <property type="component" value="Chromosome"/>
</dbReference>
<dbReference type="EMBL" id="CP013234">
    <property type="protein sequence ID" value="AMP04046.1"/>
    <property type="molecule type" value="Genomic_DNA"/>
</dbReference>
<accession>A0A127QVQ6</accession>
<keyword evidence="2" id="KW-0282">Flagellum</keyword>
<feature type="transmembrane region" description="Helical" evidence="1">
    <location>
        <begin position="41"/>
        <end position="62"/>
    </location>
</feature>
<gene>
    <name evidence="3" type="ORF">CPter291_1715</name>
    <name evidence="2" type="ORF">CPter91_1670</name>
</gene>
<keyword evidence="2" id="KW-0966">Cell projection</keyword>
<dbReference type="STRING" id="279113.CPter91_1670"/>
<dbReference type="PATRIC" id="fig|279113.10.peg.1706"/>
<evidence type="ECO:0000256" key="1">
    <source>
        <dbReference type="SAM" id="Phobius"/>
    </source>
</evidence>
<dbReference type="InterPro" id="IPR009883">
    <property type="entry name" value="YgfX"/>
</dbReference>
<keyword evidence="5" id="KW-1185">Reference proteome</keyword>
<dbReference type="EMBL" id="CP013236">
    <property type="protein sequence ID" value="AMP13986.1"/>
    <property type="molecule type" value="Genomic_DNA"/>
</dbReference>
<name>A0A127QVQ6_9BURK</name>
<dbReference type="OrthoDB" id="8724219at2"/>
<keyword evidence="1" id="KW-1133">Transmembrane helix</keyword>
<keyword evidence="2" id="KW-0969">Cilium</keyword>
<evidence type="ECO:0000313" key="4">
    <source>
        <dbReference type="Proteomes" id="UP000074561"/>
    </source>
</evidence>
<keyword evidence="1" id="KW-0812">Transmembrane</keyword>
<keyword evidence="1" id="KW-0472">Membrane</keyword>
<dbReference type="AlphaFoldDB" id="A0A127QVQ6"/>
<proteinExistence type="predicted"/>